<gene>
    <name evidence="2" type="ORF">SCHCODRAFT_238774</name>
</gene>
<reference evidence="2 3" key="1">
    <citation type="journal article" date="2010" name="Nat. Biotechnol.">
        <title>Genome sequence of the model mushroom Schizophyllum commune.</title>
        <authorList>
            <person name="Ohm R.A."/>
            <person name="de Jong J.F."/>
            <person name="Lugones L.G."/>
            <person name="Aerts A."/>
            <person name="Kothe E."/>
            <person name="Stajich J.E."/>
            <person name="de Vries R.P."/>
            <person name="Record E."/>
            <person name="Levasseur A."/>
            <person name="Baker S.E."/>
            <person name="Bartholomew K.A."/>
            <person name="Coutinho P.M."/>
            <person name="Erdmann S."/>
            <person name="Fowler T.J."/>
            <person name="Gathman A.C."/>
            <person name="Lombard V."/>
            <person name="Henrissat B."/>
            <person name="Knabe N."/>
            <person name="Kuees U."/>
            <person name="Lilly W.W."/>
            <person name="Lindquist E."/>
            <person name="Lucas S."/>
            <person name="Magnuson J.K."/>
            <person name="Piumi F."/>
            <person name="Raudaskoski M."/>
            <person name="Salamov A."/>
            <person name="Schmutz J."/>
            <person name="Schwarze F.W.M.R."/>
            <person name="vanKuyk P.A."/>
            <person name="Horton J.S."/>
            <person name="Grigoriev I.V."/>
            <person name="Woesten H.A.B."/>
        </authorList>
    </citation>
    <scope>NUCLEOTIDE SEQUENCE [LARGE SCALE GENOMIC DNA]</scope>
    <source>
        <strain evidence="3">H4-8 / FGSC 9210</strain>
    </source>
</reference>
<dbReference type="EMBL" id="GL377319">
    <property type="protein sequence ID" value="EFI91067.1"/>
    <property type="molecule type" value="Genomic_DNA"/>
</dbReference>
<protein>
    <submittedName>
        <fullName evidence="2">Uncharacterized protein</fullName>
    </submittedName>
</protein>
<dbReference type="Proteomes" id="UP000007431">
    <property type="component" value="Unassembled WGS sequence"/>
</dbReference>
<accession>D8QLQ3</accession>
<sequence length="558" mass="63085">MPWTFQEVQAILDDAFKKRAAAEAERDDLKQWLDLTKARLDSSESFVSSLQQSIEEHSGTARLRRHEVREVKKEFRCLFVEVRTALDDNYGRPIPDTILLNISTYADGDTRLVVSSVNHALRTRLVPLMFKTIVVDQDDERSIKALGRGLLATARELVLHDTRLARELIPHATRSAPLRLQSLTFSPDSDDALYRETMAISCLLPFLRASPHLERLDCVLVLRRQRDLFALMSEVTGIKKLVIQHIEGPQREPLSGETAPWVRLEELIVGNGVTDAWFELVLPPHWHPPLTALDISKGADVTWTTLRACLGSVRSSIERLHISSSMLLENDDTEGAGLHFEGHLPALRELHVRMLTRRGDRLQEMDGVKNLIRVLSNDALAPITELHLEFFIMSVFYSDMGRGGGYRGGNNADVTGICGDRLTLSWWQSFALPRRCSMIILIIYDAEDEASDSESTDSSATDSDLDDGHRASQARYPSGLLRRPYGENEGLKWKPHARSLLLHLAQSIGVTARVSFAPGECPSSGWPEEWIEQFEEDPDKAMDENETALFYNWREWEV</sequence>
<dbReference type="AlphaFoldDB" id="D8QLQ3"/>
<evidence type="ECO:0000256" key="1">
    <source>
        <dbReference type="SAM" id="MobiDB-lite"/>
    </source>
</evidence>
<evidence type="ECO:0000313" key="3">
    <source>
        <dbReference type="Proteomes" id="UP000007431"/>
    </source>
</evidence>
<dbReference type="InParanoid" id="D8QLQ3"/>
<organism evidence="3">
    <name type="scientific">Schizophyllum commune (strain H4-8 / FGSC 9210)</name>
    <name type="common">Split gill fungus</name>
    <dbReference type="NCBI Taxonomy" id="578458"/>
    <lineage>
        <taxon>Eukaryota</taxon>
        <taxon>Fungi</taxon>
        <taxon>Dikarya</taxon>
        <taxon>Basidiomycota</taxon>
        <taxon>Agaricomycotina</taxon>
        <taxon>Agaricomycetes</taxon>
        <taxon>Agaricomycetidae</taxon>
        <taxon>Agaricales</taxon>
        <taxon>Schizophyllaceae</taxon>
        <taxon>Schizophyllum</taxon>
    </lineage>
</organism>
<evidence type="ECO:0000313" key="2">
    <source>
        <dbReference type="EMBL" id="EFI91067.1"/>
    </source>
</evidence>
<keyword evidence="3" id="KW-1185">Reference proteome</keyword>
<name>D8QLQ3_SCHCM</name>
<feature type="region of interest" description="Disordered" evidence="1">
    <location>
        <begin position="452"/>
        <end position="472"/>
    </location>
</feature>
<proteinExistence type="predicted"/>
<dbReference type="HOGENOM" id="CLU_572601_0_0_1"/>
<dbReference type="VEuPathDB" id="FungiDB:SCHCODRAFT_02512603"/>